<dbReference type="Proteomes" id="UP000317010">
    <property type="component" value="Unassembled WGS sequence"/>
</dbReference>
<organism evidence="2 3">
    <name type="scientific">Mucilaginibacter frigoritolerans</name>
    <dbReference type="NCBI Taxonomy" id="652788"/>
    <lineage>
        <taxon>Bacteria</taxon>
        <taxon>Pseudomonadati</taxon>
        <taxon>Bacteroidota</taxon>
        <taxon>Sphingobacteriia</taxon>
        <taxon>Sphingobacteriales</taxon>
        <taxon>Sphingobacteriaceae</taxon>
        <taxon>Mucilaginibacter</taxon>
    </lineage>
</organism>
<accession>A0A562TLF4</accession>
<evidence type="ECO:0000313" key="3">
    <source>
        <dbReference type="Proteomes" id="UP000317010"/>
    </source>
</evidence>
<dbReference type="Pfam" id="PF11958">
    <property type="entry name" value="DUF3472"/>
    <property type="match status" value="1"/>
</dbReference>
<evidence type="ECO:0000259" key="1">
    <source>
        <dbReference type="Pfam" id="PF16871"/>
    </source>
</evidence>
<dbReference type="InterPro" id="IPR021862">
    <property type="entry name" value="DUF3472"/>
</dbReference>
<proteinExistence type="predicted"/>
<protein>
    <submittedName>
        <fullName evidence="2">Uncharacterized protein DUF5077</fullName>
    </submittedName>
</protein>
<gene>
    <name evidence="2" type="ORF">JN11_04758</name>
</gene>
<dbReference type="AlphaFoldDB" id="A0A562TLF4"/>
<name>A0A562TLF4_9SPHI</name>
<comment type="caution">
    <text evidence="2">The sequence shown here is derived from an EMBL/GenBank/DDBJ whole genome shotgun (WGS) entry which is preliminary data.</text>
</comment>
<dbReference type="Pfam" id="PF16871">
    <property type="entry name" value="DUF5077"/>
    <property type="match status" value="1"/>
</dbReference>
<sequence>MNYVEFEFIITKGDSLRVLNLFFQLICFMKIHKVLTRSFLFCCLSFAMNSFVSAHAVIANTDSLVNIPIGGNSWRTDHDTTGGNITKDGIVNWTNSTAEFTTYVRLAKKGTLKIWLNSKVANGKSIFSISALNLTKKVAVTGDAFVDHYVGEWTITDTGYIAIKIKGLSKTGSYYADINSLKISGTAVDAKTAYVKNNDGDFFYWGRRGPSVHLSYLVPEKMNVEWFYNEVTVPTGNDVLHSYFMADGFGEGYFGIQVNSPTERHILFSVWSSFKTDNPAAIPDSQKIVMLKKGTNVHTGEFGNEGSGGQSYLLYNWKAGNTYKFLMRAQPNGNNHTVYTAWFFAPELNKWQLIASFSRPQTNTWLKHLHSFLENFEPEQGTITRKVLFTNQWVADESRKWIELNKARFTIDNTGAKGYRMDYSGGTDGPAFYLKNCGFFNQYTIRNTLFERPVSGKMPDIDFDELP</sequence>
<feature type="domain" description="DUF5077" evidence="1">
    <location>
        <begin position="67"/>
        <end position="188"/>
    </location>
</feature>
<dbReference type="InterPro" id="IPR031712">
    <property type="entry name" value="DUF5077"/>
</dbReference>
<keyword evidence="3" id="KW-1185">Reference proteome</keyword>
<reference evidence="2 3" key="1">
    <citation type="submission" date="2019-07" db="EMBL/GenBank/DDBJ databases">
        <title>Genomic Encyclopedia of Archaeal and Bacterial Type Strains, Phase II (KMG-II): from individual species to whole genera.</title>
        <authorList>
            <person name="Goeker M."/>
        </authorList>
    </citation>
    <scope>NUCLEOTIDE SEQUENCE [LARGE SCALE GENOMIC DNA]</scope>
    <source>
        <strain evidence="2 3">ATCC BAA-1854</strain>
    </source>
</reference>
<evidence type="ECO:0000313" key="2">
    <source>
        <dbReference type="EMBL" id="TWI94367.1"/>
    </source>
</evidence>
<dbReference type="EMBL" id="VLLI01000020">
    <property type="protein sequence ID" value="TWI94367.1"/>
    <property type="molecule type" value="Genomic_DNA"/>
</dbReference>